<keyword evidence="1" id="KW-0732">Signal</keyword>
<organism evidence="2 3">
    <name type="scientific">Falsiruegeria mediterranea M17</name>
    <dbReference type="NCBI Taxonomy" id="1200281"/>
    <lineage>
        <taxon>Bacteria</taxon>
        <taxon>Pseudomonadati</taxon>
        <taxon>Pseudomonadota</taxon>
        <taxon>Alphaproteobacteria</taxon>
        <taxon>Rhodobacterales</taxon>
        <taxon>Roseobacteraceae</taxon>
        <taxon>Falsiruegeria</taxon>
    </lineage>
</organism>
<dbReference type="EMBL" id="ONZG01000013">
    <property type="protein sequence ID" value="SPJ30802.1"/>
    <property type="molecule type" value="Genomic_DNA"/>
</dbReference>
<dbReference type="Proteomes" id="UP000244898">
    <property type="component" value="Unassembled WGS sequence"/>
</dbReference>
<feature type="chain" id="PRO_5015327746" evidence="1">
    <location>
        <begin position="25"/>
        <end position="137"/>
    </location>
</feature>
<evidence type="ECO:0000313" key="2">
    <source>
        <dbReference type="EMBL" id="SPJ30802.1"/>
    </source>
</evidence>
<proteinExistence type="predicted"/>
<name>A0A2R8CEE0_9RHOB</name>
<dbReference type="RefSeq" id="WP_108791625.1">
    <property type="nucleotide sequence ID" value="NZ_ONZG01000013.1"/>
</dbReference>
<accession>A0A2R8CEE0</accession>
<feature type="signal peptide" evidence="1">
    <location>
        <begin position="1"/>
        <end position="24"/>
    </location>
</feature>
<dbReference type="OrthoDB" id="7689766at2"/>
<evidence type="ECO:0000313" key="3">
    <source>
        <dbReference type="Proteomes" id="UP000244898"/>
    </source>
</evidence>
<reference evidence="3" key="1">
    <citation type="submission" date="2018-03" db="EMBL/GenBank/DDBJ databases">
        <authorList>
            <person name="Rodrigo-Torres L."/>
            <person name="Arahal R. D."/>
            <person name="Lucena T."/>
        </authorList>
    </citation>
    <scope>NUCLEOTIDE SEQUENCE [LARGE SCALE GENOMIC DNA]</scope>
    <source>
        <strain evidence="3">CECT 7615</strain>
    </source>
</reference>
<dbReference type="AlphaFoldDB" id="A0A2R8CEE0"/>
<sequence length="137" mass="14552">MKHIVTACTIAAALATALPNPADAFTSRSGARVNPVNAAIFEVVPRNSGRTNDIWCAASEFARRQLGAGWKTRVYVARDRGPSVTTGRRTAVQFTIDPQAAGITPAEGGFFKNGFNVGDSMSVQQADGLCEPVPIRF</sequence>
<protein>
    <submittedName>
        <fullName evidence="2">Uncharacterized protein</fullName>
    </submittedName>
</protein>
<evidence type="ECO:0000256" key="1">
    <source>
        <dbReference type="SAM" id="SignalP"/>
    </source>
</evidence>
<keyword evidence="3" id="KW-1185">Reference proteome</keyword>
<gene>
    <name evidence="2" type="ORF">TRM7615_04337</name>
</gene>